<protein>
    <recommendedName>
        <fullName evidence="3">CAAX protease</fullName>
    </recommendedName>
</protein>
<evidence type="ECO:0008006" key="3">
    <source>
        <dbReference type="Google" id="ProtNLM"/>
    </source>
</evidence>
<name>A0A3E0W3L3_9MICO</name>
<dbReference type="Proteomes" id="UP000256709">
    <property type="component" value="Unassembled WGS sequence"/>
</dbReference>
<evidence type="ECO:0000313" key="1">
    <source>
        <dbReference type="EMBL" id="RFA16786.1"/>
    </source>
</evidence>
<reference evidence="1 2" key="1">
    <citation type="submission" date="2017-04" db="EMBL/GenBank/DDBJ databases">
        <title>Comparative genome analysis of Subtercola boreus.</title>
        <authorList>
            <person name="Cho Y.-J."/>
            <person name="Cho A."/>
            <person name="Kim O.-S."/>
            <person name="Lee J.-I."/>
        </authorList>
    </citation>
    <scope>NUCLEOTIDE SEQUENCE [LARGE SCALE GENOMIC DNA]</scope>
    <source>
        <strain evidence="1 2">P27444</strain>
    </source>
</reference>
<gene>
    <name evidence="1" type="ORF">B7R21_01335</name>
</gene>
<dbReference type="RefSeq" id="WP_116281452.1">
    <property type="nucleotide sequence ID" value="NZ_NBXA01000002.1"/>
</dbReference>
<dbReference type="AlphaFoldDB" id="A0A3E0W3L3"/>
<dbReference type="EMBL" id="NBXA01000002">
    <property type="protein sequence ID" value="RFA16786.1"/>
    <property type="molecule type" value="Genomic_DNA"/>
</dbReference>
<sequence length="242" mass="27156">METHHRAALVRAISPDRLRAFRLESARSGRDELRLYLWDRDLSAAAIADIAILEVALRNAMNDALTRSSGRPDWYRQAMGLDNRSLQAVARAWNDVPESRRTPGRVVAQLMFGFWRNLLEAGGDVGFGPLKRSVDYEDLWRASLHSAFRGGRAVALAEHGQFTRAWTLDTVKEVQAIRNRAAHHEPLLNGIPIPGANRRITIQEGLARCFKLARLLDRDLETWLRSNSSLAAALAMEPGDDL</sequence>
<evidence type="ECO:0000313" key="2">
    <source>
        <dbReference type="Proteomes" id="UP000256709"/>
    </source>
</evidence>
<accession>A0A3E0W3L3</accession>
<dbReference type="OrthoDB" id="3418622at2"/>
<organism evidence="1 2">
    <name type="scientific">Subtercola boreus</name>
    <dbReference type="NCBI Taxonomy" id="120213"/>
    <lineage>
        <taxon>Bacteria</taxon>
        <taxon>Bacillati</taxon>
        <taxon>Actinomycetota</taxon>
        <taxon>Actinomycetes</taxon>
        <taxon>Micrococcales</taxon>
        <taxon>Microbacteriaceae</taxon>
        <taxon>Subtercola</taxon>
    </lineage>
</organism>
<comment type="caution">
    <text evidence="1">The sequence shown here is derived from an EMBL/GenBank/DDBJ whole genome shotgun (WGS) entry which is preliminary data.</text>
</comment>
<proteinExistence type="predicted"/>